<name>A0A429ZTP7_9ENTE</name>
<accession>A0A429ZTP7</accession>
<keyword evidence="2" id="KW-1185">Reference proteome</keyword>
<evidence type="ECO:0000313" key="2">
    <source>
        <dbReference type="Proteomes" id="UP000287239"/>
    </source>
</evidence>
<organism evidence="1 2">
    <name type="scientific">Vagococcus salmoninarum</name>
    <dbReference type="NCBI Taxonomy" id="2739"/>
    <lineage>
        <taxon>Bacteria</taxon>
        <taxon>Bacillati</taxon>
        <taxon>Bacillota</taxon>
        <taxon>Bacilli</taxon>
        <taxon>Lactobacillales</taxon>
        <taxon>Enterococcaceae</taxon>
        <taxon>Vagococcus</taxon>
    </lineage>
</organism>
<dbReference type="Proteomes" id="UP000287239">
    <property type="component" value="Unassembled WGS sequence"/>
</dbReference>
<proteinExistence type="predicted"/>
<dbReference type="EMBL" id="NGJU01000004">
    <property type="protein sequence ID" value="RST97101.1"/>
    <property type="molecule type" value="Genomic_DNA"/>
</dbReference>
<dbReference type="AlphaFoldDB" id="A0A429ZTP7"/>
<dbReference type="GeneID" id="98567525"/>
<dbReference type="RefSeq" id="WP_126778701.1">
    <property type="nucleotide sequence ID" value="NZ_CAUQJP010000001.1"/>
</dbReference>
<sequence length="66" mass="7734">MVIVSLNEEYDRELIFQRIKDNPLEIRQSESKLVETSYSDKVNLEVGHSPDWLNIWITPKETTTSP</sequence>
<gene>
    <name evidence="1" type="ORF">CBF35_04020</name>
</gene>
<comment type="caution">
    <text evidence="1">The sequence shown here is derived from an EMBL/GenBank/DDBJ whole genome shotgun (WGS) entry which is preliminary data.</text>
</comment>
<protein>
    <submittedName>
        <fullName evidence="1">Uncharacterized protein</fullName>
    </submittedName>
</protein>
<evidence type="ECO:0000313" key="1">
    <source>
        <dbReference type="EMBL" id="RST97101.1"/>
    </source>
</evidence>
<reference evidence="1 2" key="1">
    <citation type="submission" date="2017-05" db="EMBL/GenBank/DDBJ databases">
        <title>Vagococcus spp. assemblies.</title>
        <authorList>
            <person name="Gulvik C.A."/>
        </authorList>
    </citation>
    <scope>NUCLEOTIDE SEQUENCE [LARGE SCALE GENOMIC DNA]</scope>
    <source>
        <strain evidence="1 2">NCFB 2777</strain>
    </source>
</reference>